<protein>
    <submittedName>
        <fullName evidence="1">Uncharacterized protein</fullName>
    </submittedName>
</protein>
<dbReference type="PATRIC" id="fig|821.40.peg.4269"/>
<dbReference type="AlphaFoldDB" id="A0A0P0LKA1"/>
<organism evidence="1 3">
    <name type="scientific">Phocaeicola vulgatus</name>
    <name type="common">Bacteroides vulgatus</name>
    <dbReference type="NCBI Taxonomy" id="821"/>
    <lineage>
        <taxon>Bacteria</taxon>
        <taxon>Pseudomonadati</taxon>
        <taxon>Bacteroidota</taxon>
        <taxon>Bacteroidia</taxon>
        <taxon>Bacteroidales</taxon>
        <taxon>Bacteroidaceae</taxon>
        <taxon>Phocaeicola</taxon>
    </lineage>
</organism>
<reference evidence="1 3" key="2">
    <citation type="journal article" date="2016" name="Genome Biol. Evol.">
        <title>Extensive mobilome-driven genome diversification in mouse gut-associated Bacteroides vulgatus mpk.</title>
        <authorList>
            <person name="Lange A."/>
            <person name="Beier S."/>
            <person name="Steimle A."/>
            <person name="Autenrieth I.B."/>
            <person name="Huson D.H."/>
            <person name="Frick J.S."/>
        </authorList>
    </citation>
    <scope>NUCLEOTIDE SEQUENCE [LARGE SCALE GENOMIC DNA]</scope>
    <source>
        <strain evidence="1">Mpk</strain>
        <strain evidence="3">mpk</strain>
    </source>
</reference>
<sequence length="339" mass="41096">MKSIAFVIPYFGLFNNYFQLWLNSCSKNPSIDWLIFTDDKRPFDYPDNVHVTYTTLHEVKKRIESTFGLSIWMEHAYKLCDFKPFYGAIFKPELKNYDFWGYCDVDLIWGNIRKYLTDDLLDKYYKIFQYGHCCLIKNVDSVTRLYDNSVSGMLDYKTVLQSPLNYAFDENNEWGWNVAFDTLLKYEYLKDNWAYDVYVKKKKFYPADSMDKKKTEGLFEYDNGAVYGYEKIKNTLVKQEYLYVHLQKRDMAFPEQSVLGNHYLIVPNKFVKYPDRKLDVRLFDKLQPFPFLYMHEWQRKWRKLRNAFLDDSKIKNASRNKLEHYLDKLLGRKEYLWRK</sequence>
<gene>
    <name evidence="1" type="ORF">BvMPK_3549</name>
    <name evidence="2" type="ORF">KTG10_03715</name>
</gene>
<dbReference type="Pfam" id="PF20330">
    <property type="entry name" value="DUF6625"/>
    <property type="match status" value="1"/>
</dbReference>
<dbReference type="Proteomes" id="UP000736888">
    <property type="component" value="Unassembled WGS sequence"/>
</dbReference>
<dbReference type="EMBL" id="CP013020">
    <property type="protein sequence ID" value="ALK86110.1"/>
    <property type="molecule type" value="Genomic_DNA"/>
</dbReference>
<evidence type="ECO:0000313" key="1">
    <source>
        <dbReference type="EMBL" id="ALK86110.1"/>
    </source>
</evidence>
<dbReference type="Proteomes" id="UP000061587">
    <property type="component" value="Chromosome"/>
</dbReference>
<reference evidence="3" key="1">
    <citation type="submission" date="2015-10" db="EMBL/GenBank/DDBJ databases">
        <title>Extensive mobilome-driven genome diversification in gut-associated Bacteroides vulgatus mpk.</title>
        <authorList>
            <person name="Beier S."/>
            <person name="Lange A."/>
            <person name="Huson D.H."/>
            <person name="Frick J.-S."/>
            <person name="Autenrieth I.B."/>
        </authorList>
    </citation>
    <scope>NUCLEOTIDE SEQUENCE [LARGE SCALE GENOMIC DNA]</scope>
    <source>
        <strain evidence="3">mpk</strain>
    </source>
</reference>
<proteinExistence type="predicted"/>
<evidence type="ECO:0000313" key="2">
    <source>
        <dbReference type="EMBL" id="MBU9137867.1"/>
    </source>
</evidence>
<accession>A0A0P0LKA1</accession>
<dbReference type="RefSeq" id="WP_057099336.1">
    <property type="nucleotide sequence ID" value="NZ_JADMQI010000050.1"/>
</dbReference>
<dbReference type="InterPro" id="IPR046733">
    <property type="entry name" value="DUF6625"/>
</dbReference>
<reference evidence="2" key="3">
    <citation type="submission" date="2021-06" db="EMBL/GenBank/DDBJ databases">
        <title>Collection of gut derived symbiotic bacterial strains cultured from healthy donors.</title>
        <authorList>
            <person name="Lin H."/>
            <person name="Littmann E."/>
            <person name="Pamer E.G."/>
        </authorList>
    </citation>
    <scope>NUCLEOTIDE SEQUENCE</scope>
    <source>
        <strain evidence="2">MSK.6.33</strain>
    </source>
</reference>
<dbReference type="EMBL" id="JAHPYS010000005">
    <property type="protein sequence ID" value="MBU9137867.1"/>
    <property type="molecule type" value="Genomic_DNA"/>
</dbReference>
<evidence type="ECO:0000313" key="3">
    <source>
        <dbReference type="Proteomes" id="UP000061587"/>
    </source>
</evidence>
<name>A0A0P0LKA1_PHOVU</name>